<evidence type="ECO:0000256" key="6">
    <source>
        <dbReference type="PIRNR" id="PIRNR038919"/>
    </source>
</evidence>
<comment type="caution">
    <text evidence="9">The sequence shown here is derived from an EMBL/GenBank/DDBJ whole genome shotgun (WGS) entry which is preliminary data.</text>
</comment>
<protein>
    <recommendedName>
        <fullName evidence="6">Nucleolar GTP-binding protein 1</fullName>
    </recommendedName>
</protein>
<dbReference type="GO" id="GO:0005730">
    <property type="term" value="C:nucleolus"/>
    <property type="evidence" value="ECO:0007669"/>
    <property type="project" value="UniProtKB-SubCell"/>
</dbReference>
<dbReference type="Gene3D" id="3.40.50.300">
    <property type="entry name" value="P-loop containing nucleotide triphosphate hydrolases"/>
    <property type="match status" value="1"/>
</dbReference>
<dbReference type="InterPro" id="IPR012973">
    <property type="entry name" value="NOG_C"/>
</dbReference>
<evidence type="ECO:0000256" key="3">
    <source>
        <dbReference type="ARBA" id="ARBA00022741"/>
    </source>
</evidence>
<name>A0AAU9L6Q2_9STRA</name>
<comment type="subcellular location">
    <subcellularLocation>
        <location evidence="1 6">Nucleus</location>
        <location evidence="1 6">Nucleolus</location>
    </subcellularLocation>
</comment>
<dbReference type="Gene3D" id="1.20.120.1190">
    <property type="match status" value="1"/>
</dbReference>
<dbReference type="PRINTS" id="PR00326">
    <property type="entry name" value="GTP1OBG"/>
</dbReference>
<evidence type="ECO:0000256" key="2">
    <source>
        <dbReference type="ARBA" id="ARBA00022517"/>
    </source>
</evidence>
<keyword evidence="5 6" id="KW-0539">Nucleus</keyword>
<evidence type="ECO:0000313" key="9">
    <source>
        <dbReference type="EMBL" id="CAH0478592.1"/>
    </source>
</evidence>
<dbReference type="Pfam" id="PF17835">
    <property type="entry name" value="NOG1_N"/>
    <property type="match status" value="1"/>
</dbReference>
<dbReference type="FunFam" id="1.20.120.1190:FF:000001">
    <property type="entry name" value="Nucleolar GTP-binding protein 1"/>
    <property type="match status" value="1"/>
</dbReference>
<keyword evidence="3" id="KW-0547">Nucleotide-binding</keyword>
<feature type="region of interest" description="Disordered" evidence="7">
    <location>
        <begin position="545"/>
        <end position="613"/>
    </location>
</feature>
<proteinExistence type="inferred from homology"/>
<dbReference type="Pfam" id="PF08155">
    <property type="entry name" value="NOGCT"/>
    <property type="match status" value="1"/>
</dbReference>
<dbReference type="PIRSF" id="PIRSF038919">
    <property type="entry name" value="NOG1"/>
    <property type="match status" value="1"/>
</dbReference>
<dbReference type="EMBL" id="CAKKTJ010000262">
    <property type="protein sequence ID" value="CAH0478592.1"/>
    <property type="molecule type" value="Genomic_DNA"/>
</dbReference>
<comment type="function">
    <text evidence="6">Involved in the biogenesis of the 60S ribosomal subunit.</text>
</comment>
<evidence type="ECO:0000259" key="8">
    <source>
        <dbReference type="PROSITE" id="PS51710"/>
    </source>
</evidence>
<keyword evidence="4" id="KW-0342">GTP-binding</keyword>
<feature type="domain" description="OBG-type G" evidence="8">
    <location>
        <begin position="169"/>
        <end position="341"/>
    </location>
</feature>
<gene>
    <name evidence="9" type="ORF">PBS003_LOCUS5283</name>
</gene>
<dbReference type="AlphaFoldDB" id="A0AAU9L6Q2"/>
<dbReference type="Proteomes" id="UP001160483">
    <property type="component" value="Unassembled WGS sequence"/>
</dbReference>
<organism evidence="9 10">
    <name type="scientific">Peronospora belbahrii</name>
    <dbReference type="NCBI Taxonomy" id="622444"/>
    <lineage>
        <taxon>Eukaryota</taxon>
        <taxon>Sar</taxon>
        <taxon>Stramenopiles</taxon>
        <taxon>Oomycota</taxon>
        <taxon>Peronosporomycetes</taxon>
        <taxon>Peronosporales</taxon>
        <taxon>Peronosporaceae</taxon>
        <taxon>Peronospora</taxon>
    </lineage>
</organism>
<reference evidence="9" key="1">
    <citation type="submission" date="2021-11" db="EMBL/GenBank/DDBJ databases">
        <authorList>
            <person name="Islam A."/>
            <person name="Islam S."/>
            <person name="Flora M.S."/>
            <person name="Rahman M."/>
            <person name="Ziaur R.M."/>
            <person name="Epstein J.H."/>
            <person name="Hassan M."/>
            <person name="Klassen M."/>
            <person name="Woodard K."/>
            <person name="Webb A."/>
            <person name="Webby R.J."/>
            <person name="El Zowalaty M.E."/>
        </authorList>
    </citation>
    <scope>NUCLEOTIDE SEQUENCE</scope>
    <source>
        <strain evidence="9">Pbs3</strain>
    </source>
</reference>
<feature type="compositionally biased region" description="Basic residues" evidence="7">
    <location>
        <begin position="583"/>
        <end position="596"/>
    </location>
</feature>
<dbReference type="CDD" id="cd01897">
    <property type="entry name" value="NOG"/>
    <property type="match status" value="1"/>
</dbReference>
<feature type="compositionally biased region" description="Polar residues" evidence="7">
    <location>
        <begin position="650"/>
        <end position="664"/>
    </location>
</feature>
<dbReference type="PROSITE" id="PS51710">
    <property type="entry name" value="G_OBG"/>
    <property type="match status" value="1"/>
</dbReference>
<evidence type="ECO:0000256" key="4">
    <source>
        <dbReference type="ARBA" id="ARBA00023134"/>
    </source>
</evidence>
<dbReference type="InterPro" id="IPR031167">
    <property type="entry name" value="G_OBG"/>
</dbReference>
<dbReference type="SUPFAM" id="SSF52540">
    <property type="entry name" value="P-loop containing nucleoside triphosphate hydrolases"/>
    <property type="match status" value="1"/>
</dbReference>
<accession>A0AAU9L6Q2</accession>
<feature type="region of interest" description="Disordered" evidence="7">
    <location>
        <begin position="464"/>
        <end position="484"/>
    </location>
</feature>
<dbReference type="PANTHER" id="PTHR45759">
    <property type="entry name" value="NUCLEOLAR GTP-BINDING PROTEIN 1"/>
    <property type="match status" value="1"/>
</dbReference>
<comment type="similarity">
    <text evidence="6">Belongs to the TRAFAC class OBG-HflX-like GTPase superfamily. OBG GTPase family. NOG subfamily.</text>
</comment>
<dbReference type="InterPro" id="IPR027417">
    <property type="entry name" value="P-loop_NTPase"/>
</dbReference>
<feature type="region of interest" description="Disordered" evidence="7">
    <location>
        <begin position="626"/>
        <end position="664"/>
    </location>
</feature>
<feature type="compositionally biased region" description="Basic and acidic residues" evidence="7">
    <location>
        <begin position="551"/>
        <end position="565"/>
    </location>
</feature>
<dbReference type="FunFam" id="3.40.50.300:FF:000496">
    <property type="entry name" value="Nucleolar GTP-binding protein 1"/>
    <property type="match status" value="1"/>
</dbReference>
<keyword evidence="2 6" id="KW-0690">Ribosome biogenesis</keyword>
<feature type="compositionally biased region" description="Acidic residues" evidence="7">
    <location>
        <begin position="566"/>
        <end position="576"/>
    </location>
</feature>
<feature type="compositionally biased region" description="Acidic residues" evidence="7">
    <location>
        <begin position="471"/>
        <end position="483"/>
    </location>
</feature>
<sequence length="664" mass="75815">MVVYNFKKIQTVPTANDFIDIVLTRTQRKTPTVIHPTYAISRIRAFYMRKVKFTQQTCQEKLSQIIDDFPRLDDLHPFYADLINILYDRDHYKLALGQVNTARALIDNIAKDYVRMIKYGDSLYRCKQLKRAALGRMCTLLKKQKASLEYLEEVRKHLSRLPSIDPNTRTLLITGFPNVGKSSFMNKVTRADVDVQPYAFTTKALYVGHLDYKYLRWQVIDTPGILDHSLEDRNTIEMQAVTALAHLQASILFFMDISEQCGFTIEQQLSLFENIRPLFANKPLVLVCNKIDQMRFDALSENHQEMINTAVEETKAKLFTMSNHSEENVMDVRNYACDELLSHRVNSKMKGNKVADVLNRLSVAMPVARDDVKREITIPASVIAARENPNGVVPRTLQKDKMNANGGAGVYSFNFKEHYKGMLRNDDWAQDAIPEIWNGRNIADFVDPEILKRLDALEQEEDEAMANNAPMDEDEEMSDLDDEQKDKVARIREKKAIIVAYHRQNKNKNHATVSRKVLAKFRTLTETKKELEALGVDTSHMKHAEAVVAKRKADNESRGRKRDREDMDVEMEDPTESSDLRVRARAKSALRSKSKNRSQSLVAPRDQSGFGNEAALAAVKRATRLTQRKAAKMGRAGEADRISVPKLAKWQNSGKRGQGSMNSR</sequence>
<evidence type="ECO:0000256" key="5">
    <source>
        <dbReference type="ARBA" id="ARBA00023242"/>
    </source>
</evidence>
<dbReference type="GO" id="GO:0005525">
    <property type="term" value="F:GTP binding"/>
    <property type="evidence" value="ECO:0007669"/>
    <property type="project" value="UniProtKB-KW"/>
</dbReference>
<dbReference type="Pfam" id="PF06858">
    <property type="entry name" value="NOG1"/>
    <property type="match status" value="1"/>
</dbReference>
<evidence type="ECO:0000256" key="7">
    <source>
        <dbReference type="SAM" id="MobiDB-lite"/>
    </source>
</evidence>
<evidence type="ECO:0000313" key="10">
    <source>
        <dbReference type="Proteomes" id="UP001160483"/>
    </source>
</evidence>
<dbReference type="InterPro" id="IPR041623">
    <property type="entry name" value="NOG1_N"/>
</dbReference>
<evidence type="ECO:0000256" key="1">
    <source>
        <dbReference type="ARBA" id="ARBA00004604"/>
    </source>
</evidence>
<dbReference type="InterPro" id="IPR006073">
    <property type="entry name" value="GTP-bd"/>
</dbReference>
<dbReference type="InterPro" id="IPR024926">
    <property type="entry name" value="NOG1"/>
</dbReference>
<dbReference type="InterPro" id="IPR010674">
    <property type="entry name" value="NOG1_Rossman_fold_dom"/>
</dbReference>
<dbReference type="GO" id="GO:0042254">
    <property type="term" value="P:ribosome biogenesis"/>
    <property type="evidence" value="ECO:0007669"/>
    <property type="project" value="UniProtKB-KW"/>
</dbReference>